<dbReference type="Proteomes" id="UP000663854">
    <property type="component" value="Unassembled WGS sequence"/>
</dbReference>
<dbReference type="Pfam" id="PF00001">
    <property type="entry name" value="7tm_1"/>
    <property type="match status" value="1"/>
</dbReference>
<dbReference type="PRINTS" id="PR00237">
    <property type="entry name" value="GPCRRHODOPSN"/>
</dbReference>
<dbReference type="SUPFAM" id="SSF81321">
    <property type="entry name" value="Family A G protein-coupled receptor-like"/>
    <property type="match status" value="1"/>
</dbReference>
<evidence type="ECO:0000256" key="1">
    <source>
        <dbReference type="ARBA" id="ARBA00004370"/>
    </source>
</evidence>
<feature type="transmembrane region" description="Helical" evidence="5">
    <location>
        <begin position="244"/>
        <end position="269"/>
    </location>
</feature>
<proteinExistence type="predicted"/>
<feature type="transmembrane region" description="Helical" evidence="5">
    <location>
        <begin position="22"/>
        <end position="47"/>
    </location>
</feature>
<dbReference type="Proteomes" id="UP000663823">
    <property type="component" value="Unassembled WGS sequence"/>
</dbReference>
<dbReference type="AlphaFoldDB" id="A0A813RMM6"/>
<dbReference type="GO" id="GO:0004930">
    <property type="term" value="F:G protein-coupled receptor activity"/>
    <property type="evidence" value="ECO:0007669"/>
    <property type="project" value="InterPro"/>
</dbReference>
<feature type="transmembrane region" description="Helical" evidence="5">
    <location>
        <begin position="111"/>
        <end position="128"/>
    </location>
</feature>
<evidence type="ECO:0000313" key="7">
    <source>
        <dbReference type="EMBL" id="CAF0784530.1"/>
    </source>
</evidence>
<feature type="transmembrane region" description="Helical" evidence="5">
    <location>
        <begin position="148"/>
        <end position="169"/>
    </location>
</feature>
<evidence type="ECO:0000256" key="5">
    <source>
        <dbReference type="SAM" id="Phobius"/>
    </source>
</evidence>
<protein>
    <recommendedName>
        <fullName evidence="6">G-protein coupled receptors family 1 profile domain-containing protein</fullName>
    </recommendedName>
</protein>
<dbReference type="Proteomes" id="UP000663882">
    <property type="component" value="Unassembled WGS sequence"/>
</dbReference>
<dbReference type="EMBL" id="CAJNOH010000031">
    <property type="protein sequence ID" value="CAF0784530.1"/>
    <property type="molecule type" value="Genomic_DNA"/>
</dbReference>
<comment type="caution">
    <text evidence="7">The sequence shown here is derived from an EMBL/GenBank/DDBJ whole genome shotgun (WGS) entry which is preliminary data.</text>
</comment>
<evidence type="ECO:0000313" key="14">
    <source>
        <dbReference type="Proteomes" id="UP000663870"/>
    </source>
</evidence>
<comment type="subcellular location">
    <subcellularLocation>
        <location evidence="1">Membrane</location>
    </subcellularLocation>
</comment>
<evidence type="ECO:0000313" key="9">
    <source>
        <dbReference type="EMBL" id="CAF1301254.1"/>
    </source>
</evidence>
<keyword evidence="3 5" id="KW-1133">Transmembrane helix</keyword>
<reference evidence="7" key="1">
    <citation type="submission" date="2021-02" db="EMBL/GenBank/DDBJ databases">
        <authorList>
            <person name="Nowell W R."/>
        </authorList>
    </citation>
    <scope>NUCLEOTIDE SEQUENCE</scope>
</reference>
<dbReference type="EMBL" id="CAJNOO010002845">
    <property type="protein sequence ID" value="CAF1301254.1"/>
    <property type="molecule type" value="Genomic_DNA"/>
</dbReference>
<evidence type="ECO:0000313" key="13">
    <source>
        <dbReference type="Proteomes" id="UP000663854"/>
    </source>
</evidence>
<accession>A0A813RMM6</accession>
<evidence type="ECO:0000259" key="6">
    <source>
        <dbReference type="PROSITE" id="PS50262"/>
    </source>
</evidence>
<evidence type="ECO:0000256" key="3">
    <source>
        <dbReference type="ARBA" id="ARBA00022989"/>
    </source>
</evidence>
<dbReference type="EMBL" id="CAJOBE010012166">
    <property type="protein sequence ID" value="CAF4144781.1"/>
    <property type="molecule type" value="Genomic_DNA"/>
</dbReference>
<feature type="transmembrane region" description="Helical" evidence="5">
    <location>
        <begin position="59"/>
        <end position="79"/>
    </location>
</feature>
<dbReference type="PANTHER" id="PTHR46641">
    <property type="entry name" value="FMRFAMIDE RECEPTOR-RELATED"/>
    <property type="match status" value="1"/>
</dbReference>
<name>A0A813RMM6_9BILA</name>
<dbReference type="EMBL" id="CAJOAX010002350">
    <property type="protein sequence ID" value="CAF3789968.1"/>
    <property type="molecule type" value="Genomic_DNA"/>
</dbReference>
<keyword evidence="2 5" id="KW-0812">Transmembrane</keyword>
<dbReference type="OrthoDB" id="10011262at2759"/>
<feature type="transmembrane region" description="Helical" evidence="5">
    <location>
        <begin position="289"/>
        <end position="308"/>
    </location>
</feature>
<dbReference type="CDD" id="cd14978">
    <property type="entry name" value="7tmA_FMRFamide_R-like"/>
    <property type="match status" value="1"/>
</dbReference>
<dbReference type="PROSITE" id="PS50262">
    <property type="entry name" value="G_PROTEIN_RECEP_F1_2"/>
    <property type="match status" value="1"/>
</dbReference>
<dbReference type="PANTHER" id="PTHR46641:SF2">
    <property type="entry name" value="FMRFAMIDE RECEPTOR"/>
    <property type="match status" value="1"/>
</dbReference>
<organism evidence="7 13">
    <name type="scientific">Rotaria sordida</name>
    <dbReference type="NCBI Taxonomy" id="392033"/>
    <lineage>
        <taxon>Eukaryota</taxon>
        <taxon>Metazoa</taxon>
        <taxon>Spiralia</taxon>
        <taxon>Gnathifera</taxon>
        <taxon>Rotifera</taxon>
        <taxon>Eurotatoria</taxon>
        <taxon>Bdelloidea</taxon>
        <taxon>Philodinida</taxon>
        <taxon>Philodinidae</taxon>
        <taxon>Rotaria</taxon>
    </lineage>
</organism>
<evidence type="ECO:0000256" key="2">
    <source>
        <dbReference type="ARBA" id="ARBA00022692"/>
    </source>
</evidence>
<dbReference type="Proteomes" id="UP000663874">
    <property type="component" value="Unassembled WGS sequence"/>
</dbReference>
<dbReference type="EMBL" id="CAJNOL010001152">
    <property type="protein sequence ID" value="CAF1299161.1"/>
    <property type="molecule type" value="Genomic_DNA"/>
</dbReference>
<dbReference type="Proteomes" id="UP000663870">
    <property type="component" value="Unassembled WGS sequence"/>
</dbReference>
<evidence type="ECO:0000313" key="11">
    <source>
        <dbReference type="EMBL" id="CAF3789968.1"/>
    </source>
</evidence>
<evidence type="ECO:0000256" key="4">
    <source>
        <dbReference type="ARBA" id="ARBA00023136"/>
    </source>
</evidence>
<dbReference type="EMBL" id="CAJNOU010002234">
    <property type="protein sequence ID" value="CAF1302820.1"/>
    <property type="molecule type" value="Genomic_DNA"/>
</dbReference>
<evidence type="ECO:0000313" key="12">
    <source>
        <dbReference type="EMBL" id="CAF4144781.1"/>
    </source>
</evidence>
<keyword evidence="4 5" id="KW-0472">Membrane</keyword>
<dbReference type="Gene3D" id="1.20.1070.10">
    <property type="entry name" value="Rhodopsin 7-helix transmembrane proteins"/>
    <property type="match status" value="1"/>
</dbReference>
<feature type="transmembrane region" description="Helical" evidence="5">
    <location>
        <begin position="195"/>
        <end position="223"/>
    </location>
</feature>
<dbReference type="Proteomes" id="UP000663889">
    <property type="component" value="Unassembled WGS sequence"/>
</dbReference>
<dbReference type="InterPro" id="IPR052954">
    <property type="entry name" value="GPCR-Ligand_Int"/>
</dbReference>
<feature type="domain" description="G-protein coupled receptors family 1 profile" evidence="6">
    <location>
        <begin position="39"/>
        <end position="305"/>
    </location>
</feature>
<evidence type="ECO:0000313" key="10">
    <source>
        <dbReference type="EMBL" id="CAF1302820.1"/>
    </source>
</evidence>
<sequence length="456" mass="52768">MSNNSSSTDHDSGLDYILLFRLIVWGYFGMVLSLFGIIGNIITILVLISPSMRTTSTNIYLTALSCSNILFLLIFIPSYSMRYLLGYRLYISNQPPFAFEILLTRLPTSPVYNTILLSIIYLTIAVSMDRLILIKFPLKAKQILTQRATLITILLIYIFSIVYCIPYWLEQRYIPELKQCRLTDIGKKIHKYTRIYIYIPVVYLIPFVTLTCINVTIIQNLIATKRRKKNLCGKINKKKQADNHITLMLVTVIIVFVLCQLPLLILNAWYAIDPHGSYDSILFHSLNSIGILLIVCNTSTNFLLYCFFGQKFRQTLIEFILHILPKQYKQQTNIQKRSSKLIQLQRKQSIEKTYEQKQQVLLKNSQSITNSIINNNNNNNNNNNIETNEFNQQIINDNKSNQNSLQSTSINQEESCPLITKSEEILIMDENFPLKFDQPFRLCTSANGKRILLLRI</sequence>
<dbReference type="InterPro" id="IPR000276">
    <property type="entry name" value="GPCR_Rhodpsn"/>
</dbReference>
<keyword evidence="14" id="KW-1185">Reference proteome</keyword>
<gene>
    <name evidence="12" type="ORF">FNK824_LOCUS33378</name>
    <name evidence="8" type="ORF">JXQ802_LOCUS29406</name>
    <name evidence="11" type="ORF">OTI717_LOCUS17662</name>
    <name evidence="7" type="ORF">PYM288_LOCUS3800</name>
    <name evidence="9" type="ORF">RFH988_LOCUS29736</name>
    <name evidence="10" type="ORF">SEV965_LOCUS26381</name>
</gene>
<dbReference type="GO" id="GO:0016020">
    <property type="term" value="C:membrane"/>
    <property type="evidence" value="ECO:0007669"/>
    <property type="project" value="UniProtKB-SubCell"/>
</dbReference>
<evidence type="ECO:0000313" key="8">
    <source>
        <dbReference type="EMBL" id="CAF1299161.1"/>
    </source>
</evidence>
<dbReference type="InterPro" id="IPR017452">
    <property type="entry name" value="GPCR_Rhodpsn_7TM"/>
</dbReference>